<evidence type="ECO:0000313" key="7">
    <source>
        <dbReference type="EMBL" id="WUP72584.1"/>
    </source>
</evidence>
<evidence type="ECO:0000313" key="8">
    <source>
        <dbReference type="Proteomes" id="UP001432011"/>
    </source>
</evidence>
<gene>
    <name evidence="7" type="ORF">OG913_24540</name>
</gene>
<keyword evidence="4 5" id="KW-0472">Membrane</keyword>
<dbReference type="GO" id="GO:0016874">
    <property type="term" value="F:ligase activity"/>
    <property type="evidence" value="ECO:0007669"/>
    <property type="project" value="UniProtKB-KW"/>
</dbReference>
<organism evidence="7 8">
    <name type="scientific">Microbispora hainanensis</name>
    <dbReference type="NCBI Taxonomy" id="568844"/>
    <lineage>
        <taxon>Bacteria</taxon>
        <taxon>Bacillati</taxon>
        <taxon>Actinomycetota</taxon>
        <taxon>Actinomycetes</taxon>
        <taxon>Streptosporangiales</taxon>
        <taxon>Streptosporangiaceae</taxon>
        <taxon>Microbispora</taxon>
    </lineage>
</organism>
<comment type="subcellular location">
    <subcellularLocation>
        <location evidence="1">Membrane</location>
        <topology evidence="1">Multi-pass membrane protein</topology>
    </subcellularLocation>
</comment>
<feature type="transmembrane region" description="Helical" evidence="5">
    <location>
        <begin position="200"/>
        <end position="218"/>
    </location>
</feature>
<dbReference type="PANTHER" id="PTHR37422">
    <property type="entry name" value="TEICHURONIC ACID BIOSYNTHESIS PROTEIN TUAE"/>
    <property type="match status" value="1"/>
</dbReference>
<dbReference type="Pfam" id="PF04932">
    <property type="entry name" value="Wzy_C"/>
    <property type="match status" value="1"/>
</dbReference>
<keyword evidence="8" id="KW-1185">Reference proteome</keyword>
<dbReference type="InterPro" id="IPR051533">
    <property type="entry name" value="WaaL-like"/>
</dbReference>
<evidence type="ECO:0000256" key="2">
    <source>
        <dbReference type="ARBA" id="ARBA00022692"/>
    </source>
</evidence>
<name>A0ABZ1SID0_9ACTN</name>
<dbReference type="InterPro" id="IPR007016">
    <property type="entry name" value="O-antigen_ligase-rel_domated"/>
</dbReference>
<dbReference type="PANTHER" id="PTHR37422:SF13">
    <property type="entry name" value="LIPOPOLYSACCHARIDE BIOSYNTHESIS PROTEIN PA4999-RELATED"/>
    <property type="match status" value="1"/>
</dbReference>
<feature type="transmembrane region" description="Helical" evidence="5">
    <location>
        <begin position="52"/>
        <end position="71"/>
    </location>
</feature>
<feature type="transmembrane region" description="Helical" evidence="5">
    <location>
        <begin position="109"/>
        <end position="127"/>
    </location>
</feature>
<feature type="transmembrane region" description="Helical" evidence="5">
    <location>
        <begin position="21"/>
        <end position="40"/>
    </location>
</feature>
<evidence type="ECO:0000256" key="3">
    <source>
        <dbReference type="ARBA" id="ARBA00022989"/>
    </source>
</evidence>
<evidence type="ECO:0000256" key="4">
    <source>
        <dbReference type="ARBA" id="ARBA00023136"/>
    </source>
</evidence>
<feature type="transmembrane region" description="Helical" evidence="5">
    <location>
        <begin position="415"/>
        <end position="431"/>
    </location>
</feature>
<accession>A0ABZ1SID0</accession>
<feature type="transmembrane region" description="Helical" evidence="5">
    <location>
        <begin position="227"/>
        <end position="244"/>
    </location>
</feature>
<keyword evidence="2 5" id="KW-0812">Transmembrane</keyword>
<feature type="transmembrane region" description="Helical" evidence="5">
    <location>
        <begin position="346"/>
        <end position="372"/>
    </location>
</feature>
<sequence length="445" mass="47728">MSAGLTAEAVEPSGRRGADGATIAALFVMILMLVPARLVLKGVPFALTPAEAVGLVAVVWWFCAHLTDSLGAAKGFTPVRTAIYLYAVAYLITYAYSAAGYLPERELELADHVAIIALAFVGIALLACDGVRGRDRVDLVLKAIVVCGAIIGAIGAAQYLFSFDLTEYMNLPGTRIRGTEPTILVRNGLNRVASTTSHPIEFGVVSAIVLPLALHYALDARERRLPSLRWWLCCLLVAAGMLFSASRSTVLGLLVGGAVLLVGWPAARRWRALLVFAGFLVVVRIAVPGLLGAITSLFGNLDNDWSLRYRTNDYSTAFAEFVLHPLLGRGYGTWYPPYYQVFDNQYLLTAVQGGALGILVFVGLFLTAIWSALRARRLSDDRSIRDLGLSLAASLVIPLVGSATFDLNSFETTNAMAFLLVGVAGALLRVVHEERKATSDAVAVP</sequence>
<evidence type="ECO:0000256" key="1">
    <source>
        <dbReference type="ARBA" id="ARBA00004141"/>
    </source>
</evidence>
<keyword evidence="7" id="KW-0436">Ligase</keyword>
<evidence type="ECO:0000259" key="6">
    <source>
        <dbReference type="Pfam" id="PF04932"/>
    </source>
</evidence>
<feature type="transmembrane region" description="Helical" evidence="5">
    <location>
        <begin position="274"/>
        <end position="298"/>
    </location>
</feature>
<protein>
    <submittedName>
        <fullName evidence="7">O-antigen ligase family protein</fullName>
    </submittedName>
</protein>
<evidence type="ECO:0000256" key="5">
    <source>
        <dbReference type="SAM" id="Phobius"/>
    </source>
</evidence>
<feature type="domain" description="O-antigen ligase-related" evidence="6">
    <location>
        <begin position="233"/>
        <end position="362"/>
    </location>
</feature>
<feature type="transmembrane region" description="Helical" evidence="5">
    <location>
        <begin position="250"/>
        <end position="267"/>
    </location>
</feature>
<feature type="transmembrane region" description="Helical" evidence="5">
    <location>
        <begin position="83"/>
        <end position="103"/>
    </location>
</feature>
<dbReference type="RefSeq" id="WP_328708516.1">
    <property type="nucleotide sequence ID" value="NZ_CP108085.1"/>
</dbReference>
<feature type="transmembrane region" description="Helical" evidence="5">
    <location>
        <begin position="384"/>
        <end position="403"/>
    </location>
</feature>
<feature type="transmembrane region" description="Helical" evidence="5">
    <location>
        <begin position="139"/>
        <end position="161"/>
    </location>
</feature>
<dbReference type="Proteomes" id="UP001432011">
    <property type="component" value="Chromosome"/>
</dbReference>
<reference evidence="7" key="1">
    <citation type="submission" date="2022-10" db="EMBL/GenBank/DDBJ databases">
        <title>The complete genomes of actinobacterial strains from the NBC collection.</title>
        <authorList>
            <person name="Joergensen T.S."/>
            <person name="Alvarez Arevalo M."/>
            <person name="Sterndorff E.B."/>
            <person name="Faurdal D."/>
            <person name="Vuksanovic O."/>
            <person name="Mourched A.-S."/>
            <person name="Charusanti P."/>
            <person name="Shaw S."/>
            <person name="Blin K."/>
            <person name="Weber T."/>
        </authorList>
    </citation>
    <scope>NUCLEOTIDE SEQUENCE</scope>
    <source>
        <strain evidence="7">NBC_00254</strain>
    </source>
</reference>
<keyword evidence="3 5" id="KW-1133">Transmembrane helix</keyword>
<dbReference type="EMBL" id="CP108085">
    <property type="protein sequence ID" value="WUP72584.1"/>
    <property type="molecule type" value="Genomic_DNA"/>
</dbReference>
<proteinExistence type="predicted"/>